<sequence length="295" mass="33442">MASLTEKNRNTQEIADRYWDNAFQTAQGKIAVLVEGDDDKYLLEAVLSSHRPGWETSLGVIAAGSRENVLKRLTPNREGIRFPSGYGLVDRDTWDDAEVAAEQEKLPARLYVTSGWCIENLFLDPLWLERYYPVAAAQLESEREQWVRAGALWWSLQRAREAQQAWQQALGWDYGKPPPVDRSSGKAFDLSSGDTVAQELLRRIPEETRQRASFDEASIGQRFQERCDALRALPFAEQWQQGVHGKKAFRELLVPALQTRGTTQPENGNWRVELARKLDRPLPAPLDTLVALVPA</sequence>
<name>L7VZS9_9BACT</name>
<dbReference type="AlphaFoldDB" id="L7VZS9"/>
<accession>L7VZS9</accession>
<reference evidence="1" key="1">
    <citation type="submission" date="2012-09" db="EMBL/GenBank/DDBJ databases">
        <title>Metagenomic Characterization of a Microbial Community in Wastewater Detects High Levels of Antibiotic Resistance.</title>
        <authorList>
            <person name="Abrams M."/>
            <person name="Caldwell A."/>
            <person name="Vandaei E."/>
            <person name="Lee W."/>
            <person name="Perrott J."/>
            <person name="Khan S.Y."/>
            <person name="Ta J."/>
            <person name="Romero D."/>
            <person name="Nguyen V."/>
            <person name="Pourmand N."/>
            <person name="Ouverney C.C."/>
        </authorList>
    </citation>
    <scope>NUCLEOTIDE SEQUENCE</scope>
</reference>
<protein>
    <submittedName>
        <fullName evidence="1">Putative cytoplasmic protein</fullName>
    </submittedName>
</protein>
<proteinExistence type="predicted"/>
<organism evidence="1">
    <name type="scientific">uncultured bacterium A1Q1_fos_565</name>
    <dbReference type="NCBI Taxonomy" id="1256585"/>
    <lineage>
        <taxon>Bacteria</taxon>
        <taxon>environmental samples</taxon>
    </lineage>
</organism>
<dbReference type="EMBL" id="JX649908">
    <property type="protein sequence ID" value="AGC72633.1"/>
    <property type="molecule type" value="Genomic_DNA"/>
</dbReference>
<evidence type="ECO:0000313" key="1">
    <source>
        <dbReference type="EMBL" id="AGC72633.1"/>
    </source>
</evidence>